<evidence type="ECO:0000313" key="1">
    <source>
        <dbReference type="EMBL" id="KAJ7551655.1"/>
    </source>
</evidence>
<protein>
    <submittedName>
        <fullName evidence="1">Uncharacterized protein</fullName>
    </submittedName>
</protein>
<comment type="caution">
    <text evidence="1">The sequence shown here is derived from an EMBL/GenBank/DDBJ whole genome shotgun (WGS) entry which is preliminary data.</text>
</comment>
<dbReference type="Proteomes" id="UP001162992">
    <property type="component" value="Chromosome 6"/>
</dbReference>
<accession>A0ACC2DBI8</accession>
<keyword evidence="2" id="KW-1185">Reference proteome</keyword>
<proteinExistence type="predicted"/>
<gene>
    <name evidence="1" type="ORF">O6H91_06G023400</name>
</gene>
<name>A0ACC2DBI8_DIPCM</name>
<sequence>MGVVCYFDLLPDSIACLILSKLKNAQAVAQCATVCRRWRILAQSVDTLTFESFKLFEKRVDKSAKASCVEAIVSKVLPHTNGLRDLNISYHPVVWPWIPHDHFSEQTVCHWLKHVRCSLERLVLVDPNSANPQPEKLIHLSECKRLHWLNLCYGVIPDIPSSCRRFEHLKTCFLGLIVISDDALQTFVKLCPSLEDLKVNSCKGLQAPCLVAPNLLSLEFAKMDVCDRNIACVTVEAPKLVKVCLSYVEELKADGQAILELDLLCHVRPRLRHLPGLASLYLNGEMWELESILELFKLGTNLSKLHVDAVIRDKRPMQLEPFYHMLELRSLYLGADLFECLQAASVSTCNLKSRICLPKLEDVTAVVHFGNIGCVAVLAALLKYSTSLKTLQINARKMNKSMGNEAFFTNVLHLQKEYPQVTISLSCPECLI</sequence>
<evidence type="ECO:0000313" key="2">
    <source>
        <dbReference type="Proteomes" id="UP001162992"/>
    </source>
</evidence>
<dbReference type="EMBL" id="CM055097">
    <property type="protein sequence ID" value="KAJ7551655.1"/>
    <property type="molecule type" value="Genomic_DNA"/>
</dbReference>
<reference evidence="2" key="1">
    <citation type="journal article" date="2024" name="Proc. Natl. Acad. Sci. U.S.A.">
        <title>Extraordinary preservation of gene collinearity over three hundred million years revealed in homosporous lycophytes.</title>
        <authorList>
            <person name="Li C."/>
            <person name="Wickell D."/>
            <person name="Kuo L.Y."/>
            <person name="Chen X."/>
            <person name="Nie B."/>
            <person name="Liao X."/>
            <person name="Peng D."/>
            <person name="Ji J."/>
            <person name="Jenkins J."/>
            <person name="Williams M."/>
            <person name="Shu S."/>
            <person name="Plott C."/>
            <person name="Barry K."/>
            <person name="Rajasekar S."/>
            <person name="Grimwood J."/>
            <person name="Han X."/>
            <person name="Sun S."/>
            <person name="Hou Z."/>
            <person name="He W."/>
            <person name="Dai G."/>
            <person name="Sun C."/>
            <person name="Schmutz J."/>
            <person name="Leebens-Mack J.H."/>
            <person name="Li F.W."/>
            <person name="Wang L."/>
        </authorList>
    </citation>
    <scope>NUCLEOTIDE SEQUENCE [LARGE SCALE GENOMIC DNA]</scope>
    <source>
        <strain evidence="2">cv. PW_Plant_1</strain>
    </source>
</reference>
<organism evidence="1 2">
    <name type="scientific">Diphasiastrum complanatum</name>
    <name type="common">Issler's clubmoss</name>
    <name type="synonym">Lycopodium complanatum</name>
    <dbReference type="NCBI Taxonomy" id="34168"/>
    <lineage>
        <taxon>Eukaryota</taxon>
        <taxon>Viridiplantae</taxon>
        <taxon>Streptophyta</taxon>
        <taxon>Embryophyta</taxon>
        <taxon>Tracheophyta</taxon>
        <taxon>Lycopodiopsida</taxon>
        <taxon>Lycopodiales</taxon>
        <taxon>Lycopodiaceae</taxon>
        <taxon>Lycopodioideae</taxon>
        <taxon>Diphasiastrum</taxon>
    </lineage>
</organism>